<proteinExistence type="predicted"/>
<dbReference type="InterPro" id="IPR019429">
    <property type="entry name" value="7TM_GPCR_serpentine_rcpt_Sri"/>
</dbReference>
<dbReference type="Proteomes" id="UP000008281">
    <property type="component" value="Unassembled WGS sequence"/>
</dbReference>
<keyword evidence="1" id="KW-1133">Transmembrane helix</keyword>
<feature type="transmembrane region" description="Helical" evidence="1">
    <location>
        <begin position="140"/>
        <end position="161"/>
    </location>
</feature>
<evidence type="ECO:0000256" key="1">
    <source>
        <dbReference type="SAM" id="Phobius"/>
    </source>
</evidence>
<evidence type="ECO:0000313" key="2">
    <source>
        <dbReference type="EMBL" id="EFP00223.1"/>
    </source>
</evidence>
<gene>
    <name evidence="2" type="ORF">CRE_18511</name>
</gene>
<keyword evidence="1" id="KW-0812">Transmembrane</keyword>
<dbReference type="eggNOG" id="ENOG502TH9S">
    <property type="taxonomic scope" value="Eukaryota"/>
</dbReference>
<evidence type="ECO:0000313" key="3">
    <source>
        <dbReference type="Proteomes" id="UP000008281"/>
    </source>
</evidence>
<feature type="transmembrane region" description="Helical" evidence="1">
    <location>
        <begin position="75"/>
        <end position="98"/>
    </location>
</feature>
<organism evidence="3">
    <name type="scientific">Caenorhabditis remanei</name>
    <name type="common">Caenorhabditis vulgaris</name>
    <dbReference type="NCBI Taxonomy" id="31234"/>
    <lineage>
        <taxon>Eukaryota</taxon>
        <taxon>Metazoa</taxon>
        <taxon>Ecdysozoa</taxon>
        <taxon>Nematoda</taxon>
        <taxon>Chromadorea</taxon>
        <taxon>Rhabditida</taxon>
        <taxon>Rhabditina</taxon>
        <taxon>Rhabditomorpha</taxon>
        <taxon>Rhabditoidea</taxon>
        <taxon>Rhabditidae</taxon>
        <taxon>Peloderinae</taxon>
        <taxon>Caenorhabditis</taxon>
    </lineage>
</organism>
<protein>
    <submittedName>
        <fullName evidence="2">Uncharacterized protein</fullName>
    </submittedName>
</protein>
<feature type="transmembrane region" description="Helical" evidence="1">
    <location>
        <begin position="196"/>
        <end position="224"/>
    </location>
</feature>
<sequence length="338" mass="39265">MEVDPRIYYSVENPDRTLQIYLMPVVSSISTLVNFLLFYLIFTHSEKESVSYRSVLFFHNVTVYSIGPLKDYFNCFYLTGLWFALFGWSALMMFWVLLVRLRALARQDSFFSVSLTNFLLSTPLYIFLVYIIFQFTQKTYCTVIIILTFYVFVPIFCAWIPGYSSEEKTREYVMKWYPNCLKALQLTGIFVNTSPAAIIAVTIVSFGLLGSGAIIYILLCVIIVHEIQKQSSTWSNKKRNYHVKVLQDTVIQNLVKCVFLAVAPAAELWNIFLDPSRNTICEYLVPRFVSSFILSYSDNYGSQCHIRRRSYPVHFADVCPKSNLSEIFHEKVSLFIFF</sequence>
<dbReference type="AlphaFoldDB" id="E3LL38"/>
<feature type="transmembrane region" description="Helical" evidence="1">
    <location>
        <begin position="20"/>
        <end position="42"/>
    </location>
</feature>
<dbReference type="Pfam" id="PF10327">
    <property type="entry name" value="7TM_GPCR_Sri"/>
    <property type="match status" value="1"/>
</dbReference>
<keyword evidence="3" id="KW-1185">Reference proteome</keyword>
<name>E3LL38_CAERE</name>
<feature type="transmembrane region" description="Helical" evidence="1">
    <location>
        <begin position="110"/>
        <end position="133"/>
    </location>
</feature>
<dbReference type="HOGENOM" id="CLU_069212_0_0_1"/>
<keyword evidence="1" id="KW-0472">Membrane</keyword>
<accession>E3LL38</accession>
<dbReference type="EMBL" id="DS268410">
    <property type="protein sequence ID" value="EFP00223.1"/>
    <property type="molecule type" value="Genomic_DNA"/>
</dbReference>
<reference evidence="2" key="1">
    <citation type="submission" date="2007-07" db="EMBL/GenBank/DDBJ databases">
        <title>PCAP assembly of the Caenorhabditis remanei genome.</title>
        <authorList>
            <consortium name="The Caenorhabditis remanei Sequencing Consortium"/>
            <person name="Wilson R.K."/>
        </authorList>
    </citation>
    <scope>NUCLEOTIDE SEQUENCE [LARGE SCALE GENOMIC DNA]</scope>
    <source>
        <strain evidence="2">PB4641</strain>
    </source>
</reference>
<dbReference type="OrthoDB" id="5864817at2759"/>
<dbReference type="InParanoid" id="E3LL38"/>